<dbReference type="Proteomes" id="UP000046122">
    <property type="component" value="Unassembled WGS sequence"/>
</dbReference>
<protein>
    <submittedName>
        <fullName evidence="2">Uncharacterized protein</fullName>
    </submittedName>
</protein>
<sequence length="181" mass="19908">MARTSSTHAVGRHQPVLQEECGYGSSWWRVVDHLGHREAVELRLDEAVLAGTGMATKYRSLLRGLCKADGLVRPKGSFAADEAPPKTLYNKLGHLSSESSKYSGQAYWGQTENSAGGHRWIGNFMGIVSVARLRRSPTFLPPTRHWTTSSRRIGGRSSHGFRPSSKPSTSTFSWAAASRRP</sequence>
<feature type="compositionally biased region" description="Low complexity" evidence="1">
    <location>
        <begin position="149"/>
        <end position="162"/>
    </location>
</feature>
<gene>
    <name evidence="2" type="ORF">MPL3365_130542</name>
</gene>
<evidence type="ECO:0000313" key="3">
    <source>
        <dbReference type="Proteomes" id="UP000046122"/>
    </source>
</evidence>
<organism evidence="2 3">
    <name type="scientific">Mesorhizobium plurifarium</name>
    <dbReference type="NCBI Taxonomy" id="69974"/>
    <lineage>
        <taxon>Bacteria</taxon>
        <taxon>Pseudomonadati</taxon>
        <taxon>Pseudomonadota</taxon>
        <taxon>Alphaproteobacteria</taxon>
        <taxon>Hyphomicrobiales</taxon>
        <taxon>Phyllobacteriaceae</taxon>
        <taxon>Mesorhizobium</taxon>
    </lineage>
</organism>
<accession>A0A090GSY9</accession>
<proteinExistence type="predicted"/>
<feature type="region of interest" description="Disordered" evidence="1">
    <location>
        <begin position="142"/>
        <end position="181"/>
    </location>
</feature>
<reference evidence="2 3" key="1">
    <citation type="submission" date="2014-08" db="EMBL/GenBank/DDBJ databases">
        <authorList>
            <person name="Moulin Lionel"/>
        </authorList>
    </citation>
    <scope>NUCLEOTIDE SEQUENCE [LARGE SCALE GENOMIC DNA]</scope>
</reference>
<evidence type="ECO:0000313" key="2">
    <source>
        <dbReference type="EMBL" id="CDX51585.1"/>
    </source>
</evidence>
<name>A0A090GSY9_MESPL</name>
<dbReference type="AlphaFoldDB" id="A0A090GSY9"/>
<evidence type="ECO:0000256" key="1">
    <source>
        <dbReference type="SAM" id="MobiDB-lite"/>
    </source>
</evidence>
<dbReference type="EMBL" id="CCNE01000005">
    <property type="protein sequence ID" value="CDX51585.1"/>
    <property type="molecule type" value="Genomic_DNA"/>
</dbReference>